<dbReference type="PANTHER" id="PTHR43197:SF1">
    <property type="entry name" value="UTP--GLUCOSE-1-PHOSPHATE URIDYLYLTRANSFERASE"/>
    <property type="match status" value="1"/>
</dbReference>
<evidence type="ECO:0000256" key="3">
    <source>
        <dbReference type="ARBA" id="ARBA00022679"/>
    </source>
</evidence>
<evidence type="ECO:0000256" key="6">
    <source>
        <dbReference type="RuleBase" id="RU361259"/>
    </source>
</evidence>
<dbReference type="InterPro" id="IPR005771">
    <property type="entry name" value="GalU_uridylyltTrfase_bac/arc"/>
</dbReference>
<feature type="domain" description="Nucleotidyl transferase" evidence="7">
    <location>
        <begin position="5"/>
        <end position="264"/>
    </location>
</feature>
<protein>
    <recommendedName>
        <fullName evidence="2 6">UTP--glucose-1-phosphate uridylyltransferase</fullName>
        <ecNumber evidence="2 6">2.7.7.9</ecNumber>
    </recommendedName>
    <alternativeName>
        <fullName evidence="6">UDP-glucose pyrophosphorylase</fullName>
    </alternativeName>
</protein>
<keyword evidence="4 6" id="KW-0548">Nucleotidyltransferase</keyword>
<comment type="catalytic activity">
    <reaction evidence="5 6">
        <text>alpha-D-glucose 1-phosphate + UTP + H(+) = UDP-alpha-D-glucose + diphosphate</text>
        <dbReference type="Rhea" id="RHEA:19889"/>
        <dbReference type="ChEBI" id="CHEBI:15378"/>
        <dbReference type="ChEBI" id="CHEBI:33019"/>
        <dbReference type="ChEBI" id="CHEBI:46398"/>
        <dbReference type="ChEBI" id="CHEBI:58601"/>
        <dbReference type="ChEBI" id="CHEBI:58885"/>
        <dbReference type="EC" id="2.7.7.9"/>
    </reaction>
</comment>
<accession>A0ABW4UPH6</accession>
<dbReference type="PANTHER" id="PTHR43197">
    <property type="entry name" value="UTP--GLUCOSE-1-PHOSPHATE URIDYLYLTRANSFERASE"/>
    <property type="match status" value="1"/>
</dbReference>
<dbReference type="SUPFAM" id="SSF53448">
    <property type="entry name" value="Nucleotide-diphospho-sugar transferases"/>
    <property type="match status" value="1"/>
</dbReference>
<keyword evidence="9" id="KW-1185">Reference proteome</keyword>
<dbReference type="InterPro" id="IPR005835">
    <property type="entry name" value="NTP_transferase_dom"/>
</dbReference>
<dbReference type="InterPro" id="IPR029044">
    <property type="entry name" value="Nucleotide-diphossugar_trans"/>
</dbReference>
<proteinExistence type="inferred from homology"/>
<evidence type="ECO:0000313" key="8">
    <source>
        <dbReference type="EMBL" id="MFD1988895.1"/>
    </source>
</evidence>
<comment type="similarity">
    <text evidence="1 6">Belongs to the UDPGP type 2 family.</text>
</comment>
<evidence type="ECO:0000256" key="1">
    <source>
        <dbReference type="ARBA" id="ARBA00006890"/>
    </source>
</evidence>
<dbReference type="EMBL" id="JBHUGF010000006">
    <property type="protein sequence ID" value="MFD1988895.1"/>
    <property type="molecule type" value="Genomic_DNA"/>
</dbReference>
<name>A0ABW4UPH6_9BACL</name>
<evidence type="ECO:0000313" key="9">
    <source>
        <dbReference type="Proteomes" id="UP001597403"/>
    </source>
</evidence>
<reference evidence="9" key="1">
    <citation type="journal article" date="2019" name="Int. J. Syst. Evol. Microbiol.">
        <title>The Global Catalogue of Microorganisms (GCM) 10K type strain sequencing project: providing services to taxonomists for standard genome sequencing and annotation.</title>
        <authorList>
            <consortium name="The Broad Institute Genomics Platform"/>
            <consortium name="The Broad Institute Genome Sequencing Center for Infectious Disease"/>
            <person name="Wu L."/>
            <person name="Ma J."/>
        </authorList>
    </citation>
    <scope>NUCLEOTIDE SEQUENCE [LARGE SCALE GENOMIC DNA]</scope>
    <source>
        <strain evidence="9">CGMCC 1.15067</strain>
    </source>
</reference>
<dbReference type="NCBIfam" id="TIGR01099">
    <property type="entry name" value="galU"/>
    <property type="match status" value="1"/>
</dbReference>
<dbReference type="GO" id="GO:0003983">
    <property type="term" value="F:UTP:glucose-1-phosphate uridylyltransferase activity"/>
    <property type="evidence" value="ECO:0007669"/>
    <property type="project" value="UniProtKB-EC"/>
</dbReference>
<dbReference type="Gene3D" id="3.90.550.10">
    <property type="entry name" value="Spore Coat Polysaccharide Biosynthesis Protein SpsA, Chain A"/>
    <property type="match status" value="1"/>
</dbReference>
<comment type="caution">
    <text evidence="8">The sequence shown here is derived from an EMBL/GenBank/DDBJ whole genome shotgun (WGS) entry which is preliminary data.</text>
</comment>
<evidence type="ECO:0000256" key="4">
    <source>
        <dbReference type="ARBA" id="ARBA00022695"/>
    </source>
</evidence>
<sequence>MKVRKAIIPAAGLGTRLLPATKAQPKEMLPIVDKPAIQYIIEEAVASGIESILIVTGRGKRSIEDHFDHSIELELDLASKGKNELLEQVNRISELADIHYIRQKKPLGLGHAILCAKQFVGNEPFAVLLGDDLIVNEVPGLQQLLNQHVYPSTAIVGVQHVPYEHTNKYGIVAPAVMPKVPYSIIPVSDIVEKPNIEEAPSDLAVIGRYVLPPEIFDYLEDTLPGKGGEIQLTDAISRLPHLAALEIQGNRYDIGDPLGYVKATIDFALQRPELRDEVQTYLDQLQHRVIPSIPQSSY</sequence>
<dbReference type="Proteomes" id="UP001597403">
    <property type="component" value="Unassembled WGS sequence"/>
</dbReference>
<keyword evidence="3 6" id="KW-0808">Transferase</keyword>
<dbReference type="Pfam" id="PF00483">
    <property type="entry name" value="NTP_transferase"/>
    <property type="match status" value="1"/>
</dbReference>
<dbReference type="RefSeq" id="WP_204827075.1">
    <property type="nucleotide sequence ID" value="NZ_JBHUGF010000006.1"/>
</dbReference>
<evidence type="ECO:0000259" key="7">
    <source>
        <dbReference type="Pfam" id="PF00483"/>
    </source>
</evidence>
<organism evidence="8 9">
    <name type="scientific">Paenibacillus nicotianae</name>
    <dbReference type="NCBI Taxonomy" id="1526551"/>
    <lineage>
        <taxon>Bacteria</taxon>
        <taxon>Bacillati</taxon>
        <taxon>Bacillota</taxon>
        <taxon>Bacilli</taxon>
        <taxon>Bacillales</taxon>
        <taxon>Paenibacillaceae</taxon>
        <taxon>Paenibacillus</taxon>
    </lineage>
</organism>
<dbReference type="EC" id="2.7.7.9" evidence="2 6"/>
<gene>
    <name evidence="8" type="primary">galU</name>
    <name evidence="8" type="ORF">ACFSGI_02760</name>
</gene>
<evidence type="ECO:0000256" key="5">
    <source>
        <dbReference type="ARBA" id="ARBA00048128"/>
    </source>
</evidence>
<evidence type="ECO:0000256" key="2">
    <source>
        <dbReference type="ARBA" id="ARBA00012415"/>
    </source>
</evidence>
<dbReference type="CDD" id="cd02541">
    <property type="entry name" value="UGPase_prokaryotic"/>
    <property type="match status" value="1"/>
</dbReference>